<evidence type="ECO:0000313" key="1">
    <source>
        <dbReference type="EMBL" id="CDF40847.1"/>
    </source>
</evidence>
<name>R7QQS5_CHOCR</name>
<dbReference type="Gramene" id="CDF40847">
    <property type="protein sequence ID" value="CDF40847"/>
    <property type="gene ID" value="CHC_T00007485001"/>
</dbReference>
<proteinExistence type="predicted"/>
<dbReference type="EMBL" id="HG002260">
    <property type="protein sequence ID" value="CDF40847.1"/>
    <property type="molecule type" value="Genomic_DNA"/>
</dbReference>
<dbReference type="Proteomes" id="UP000012073">
    <property type="component" value="Unassembled WGS sequence"/>
</dbReference>
<evidence type="ECO:0000313" key="2">
    <source>
        <dbReference type="Proteomes" id="UP000012073"/>
    </source>
</evidence>
<gene>
    <name evidence="1" type="ORF">CHC_T00007485001</name>
</gene>
<dbReference type="AlphaFoldDB" id="R7QQS5"/>
<reference evidence="2" key="1">
    <citation type="journal article" date="2013" name="Proc. Natl. Acad. Sci. U.S.A.">
        <title>Genome structure and metabolic features in the red seaweed Chondrus crispus shed light on evolution of the Archaeplastida.</title>
        <authorList>
            <person name="Collen J."/>
            <person name="Porcel B."/>
            <person name="Carre W."/>
            <person name="Ball S.G."/>
            <person name="Chaparro C."/>
            <person name="Tonon T."/>
            <person name="Barbeyron T."/>
            <person name="Michel G."/>
            <person name="Noel B."/>
            <person name="Valentin K."/>
            <person name="Elias M."/>
            <person name="Artiguenave F."/>
            <person name="Arun A."/>
            <person name="Aury J.M."/>
            <person name="Barbosa-Neto J.F."/>
            <person name="Bothwell J.H."/>
            <person name="Bouget F.Y."/>
            <person name="Brillet L."/>
            <person name="Cabello-Hurtado F."/>
            <person name="Capella-Gutierrez S."/>
            <person name="Charrier B."/>
            <person name="Cladiere L."/>
            <person name="Cock J.M."/>
            <person name="Coelho S.M."/>
            <person name="Colleoni C."/>
            <person name="Czjzek M."/>
            <person name="Da Silva C."/>
            <person name="Delage L."/>
            <person name="Denoeud F."/>
            <person name="Deschamps P."/>
            <person name="Dittami S.M."/>
            <person name="Gabaldon T."/>
            <person name="Gachon C.M."/>
            <person name="Groisillier A."/>
            <person name="Herve C."/>
            <person name="Jabbari K."/>
            <person name="Katinka M."/>
            <person name="Kloareg B."/>
            <person name="Kowalczyk N."/>
            <person name="Labadie K."/>
            <person name="Leblanc C."/>
            <person name="Lopez P.J."/>
            <person name="McLachlan D.H."/>
            <person name="Meslet-Cladiere L."/>
            <person name="Moustafa A."/>
            <person name="Nehr Z."/>
            <person name="Nyvall Collen P."/>
            <person name="Panaud O."/>
            <person name="Partensky F."/>
            <person name="Poulain J."/>
            <person name="Rensing S.A."/>
            <person name="Rousvoal S."/>
            <person name="Samson G."/>
            <person name="Symeonidi A."/>
            <person name="Weissenbach J."/>
            <person name="Zambounis A."/>
            <person name="Wincker P."/>
            <person name="Boyen C."/>
        </authorList>
    </citation>
    <scope>NUCLEOTIDE SEQUENCE [LARGE SCALE GENOMIC DNA]</scope>
    <source>
        <strain evidence="2">cv. Stackhouse</strain>
    </source>
</reference>
<protein>
    <submittedName>
        <fullName evidence="1">Uncharacterized protein</fullName>
    </submittedName>
</protein>
<dbReference type="KEGG" id="ccp:CHC_T00007485001"/>
<dbReference type="GeneID" id="17318861"/>
<keyword evidence="2" id="KW-1185">Reference proteome</keyword>
<accession>R7QQS5</accession>
<organism evidence="1 2">
    <name type="scientific">Chondrus crispus</name>
    <name type="common">Carrageen Irish moss</name>
    <name type="synonym">Polymorpha crispa</name>
    <dbReference type="NCBI Taxonomy" id="2769"/>
    <lineage>
        <taxon>Eukaryota</taxon>
        <taxon>Rhodophyta</taxon>
        <taxon>Florideophyceae</taxon>
        <taxon>Rhodymeniophycidae</taxon>
        <taxon>Gigartinales</taxon>
        <taxon>Gigartinaceae</taxon>
        <taxon>Chondrus</taxon>
    </lineage>
</organism>
<sequence>MGAEEACVMKAGVDGGCKRFWSGT</sequence>
<dbReference type="RefSeq" id="XP_005711141.1">
    <property type="nucleotide sequence ID" value="XM_005711084.1"/>
</dbReference>